<evidence type="ECO:0000313" key="4">
    <source>
        <dbReference type="Proteomes" id="UP001139344"/>
    </source>
</evidence>
<sequence>METAGLILICFWSYFLISYTCFRLNVTKISEALNRENGLKILNVRHVLGIIIFGFAGYILFNESPIILWKNLMEDPALSVAVAFFATISMDLSVSDATSNYASIPPVPFSIMNGLGYISIRILFLFAYEVFFRGALFLFSLQYVNLIYSILINLFFYALIHGFDSRKEFIGSIPFGIVLCLFTYFSGSIWPAFIIHASLSLGYETIIISKSLTKIQES</sequence>
<gene>
    <name evidence="3" type="ORF">LU635_08630</name>
</gene>
<feature type="transmembrane region" description="Helical" evidence="1">
    <location>
        <begin position="134"/>
        <end position="157"/>
    </location>
</feature>
<accession>A0A9X1UYL4</accession>
<organism evidence="3 4">
    <name type="scientific">Christiangramia crocea</name>
    <dbReference type="NCBI Taxonomy" id="2904124"/>
    <lineage>
        <taxon>Bacteria</taxon>
        <taxon>Pseudomonadati</taxon>
        <taxon>Bacteroidota</taxon>
        <taxon>Flavobacteriia</taxon>
        <taxon>Flavobacteriales</taxon>
        <taxon>Flavobacteriaceae</taxon>
        <taxon>Christiangramia</taxon>
    </lineage>
</organism>
<comment type="caution">
    <text evidence="3">The sequence shown here is derived from an EMBL/GenBank/DDBJ whole genome shotgun (WGS) entry which is preliminary data.</text>
</comment>
<dbReference type="EMBL" id="JAJSON010000019">
    <property type="protein sequence ID" value="MCG9971698.1"/>
    <property type="molecule type" value="Genomic_DNA"/>
</dbReference>
<reference evidence="3" key="1">
    <citation type="submission" date="2021-12" db="EMBL/GenBank/DDBJ databases">
        <title>Description of Gramella crocea sp. nov., a new bacterium isolated from activated sludge.</title>
        <authorList>
            <person name="Zhang X."/>
        </authorList>
    </citation>
    <scope>NUCLEOTIDE SEQUENCE</scope>
    <source>
        <strain evidence="3">YB25</strain>
    </source>
</reference>
<keyword evidence="3" id="KW-0645">Protease</keyword>
<evidence type="ECO:0000259" key="2">
    <source>
        <dbReference type="Pfam" id="PF02517"/>
    </source>
</evidence>
<evidence type="ECO:0000256" key="1">
    <source>
        <dbReference type="SAM" id="Phobius"/>
    </source>
</evidence>
<keyword evidence="1" id="KW-1133">Transmembrane helix</keyword>
<dbReference type="AlphaFoldDB" id="A0A9X1UYL4"/>
<feature type="transmembrane region" description="Helical" evidence="1">
    <location>
        <begin position="42"/>
        <end position="61"/>
    </location>
</feature>
<dbReference type="Proteomes" id="UP001139344">
    <property type="component" value="Unassembled WGS sequence"/>
</dbReference>
<name>A0A9X1UYL4_9FLAO</name>
<proteinExistence type="predicted"/>
<dbReference type="InterPro" id="IPR003675">
    <property type="entry name" value="Rce1/LyrA-like_dom"/>
</dbReference>
<keyword evidence="3" id="KW-0482">Metalloprotease</keyword>
<feature type="domain" description="CAAX prenyl protease 2/Lysostaphin resistance protein A-like" evidence="2">
    <location>
        <begin position="125"/>
        <end position="199"/>
    </location>
</feature>
<feature type="transmembrane region" description="Helical" evidence="1">
    <location>
        <begin position="6"/>
        <end position="22"/>
    </location>
</feature>
<keyword evidence="4" id="KW-1185">Reference proteome</keyword>
<protein>
    <submittedName>
        <fullName evidence="3">CPBP family intramembrane metalloprotease</fullName>
    </submittedName>
</protein>
<keyword evidence="3" id="KW-0378">Hydrolase</keyword>
<keyword evidence="1" id="KW-0812">Transmembrane</keyword>
<feature type="transmembrane region" description="Helical" evidence="1">
    <location>
        <begin position="169"/>
        <end position="187"/>
    </location>
</feature>
<keyword evidence="1" id="KW-0472">Membrane</keyword>
<dbReference type="GO" id="GO:0004175">
    <property type="term" value="F:endopeptidase activity"/>
    <property type="evidence" value="ECO:0007669"/>
    <property type="project" value="UniProtKB-ARBA"/>
</dbReference>
<dbReference type="Pfam" id="PF02517">
    <property type="entry name" value="Rce1-like"/>
    <property type="match status" value="1"/>
</dbReference>
<feature type="transmembrane region" description="Helical" evidence="1">
    <location>
        <begin position="106"/>
        <end position="128"/>
    </location>
</feature>
<dbReference type="GO" id="GO:0080120">
    <property type="term" value="P:CAAX-box protein maturation"/>
    <property type="evidence" value="ECO:0007669"/>
    <property type="project" value="UniProtKB-ARBA"/>
</dbReference>
<dbReference type="GO" id="GO:0008237">
    <property type="term" value="F:metallopeptidase activity"/>
    <property type="evidence" value="ECO:0007669"/>
    <property type="project" value="UniProtKB-KW"/>
</dbReference>
<evidence type="ECO:0000313" key="3">
    <source>
        <dbReference type="EMBL" id="MCG9971698.1"/>
    </source>
</evidence>
<dbReference type="RefSeq" id="WP_240098192.1">
    <property type="nucleotide sequence ID" value="NZ_JAJSON010000019.1"/>
</dbReference>